<feature type="compositionally biased region" description="Low complexity" evidence="1">
    <location>
        <begin position="148"/>
        <end position="178"/>
    </location>
</feature>
<protein>
    <submittedName>
        <fullName evidence="2">Lower collar protein</fullName>
    </submittedName>
</protein>
<dbReference type="EMBL" id="BK032736">
    <property type="protein sequence ID" value="DAF57639.1"/>
    <property type="molecule type" value="Genomic_DNA"/>
</dbReference>
<name>A0A8S5T3U4_9CAUD</name>
<proteinExistence type="predicted"/>
<organism evidence="2">
    <name type="scientific">Podoviridae sp. ctpVv1</name>
    <dbReference type="NCBI Taxonomy" id="2827748"/>
    <lineage>
        <taxon>Viruses</taxon>
        <taxon>Duplodnaviria</taxon>
        <taxon>Heunggongvirae</taxon>
        <taxon>Uroviricota</taxon>
        <taxon>Caudoviricetes</taxon>
    </lineage>
</organism>
<accession>A0A8S5T3U4</accession>
<evidence type="ECO:0000313" key="2">
    <source>
        <dbReference type="EMBL" id="DAF57639.1"/>
    </source>
</evidence>
<feature type="region of interest" description="Disordered" evidence="1">
    <location>
        <begin position="148"/>
        <end position="188"/>
    </location>
</feature>
<sequence>MAKYTIELNALLRTGYDIGLKDYPIPSFADEAWRTQLNNKIINHYRYREIGHTAPDRWKLYLNNTMNEIMPVKNMMFEALAKNWEFNTGADFSEVIEENSKLNSASTGKTDASATGNSSSNGYSLQVNSDTPGQLLNVESEIEANTYASSASKNKSNASGTTQSNSTSSSESTGNSTGERSLTRTKRGAPYRSNASLYKEYIEAINNVDMEIIDALEPCFMGIF</sequence>
<evidence type="ECO:0000256" key="1">
    <source>
        <dbReference type="SAM" id="MobiDB-lite"/>
    </source>
</evidence>
<feature type="region of interest" description="Disordered" evidence="1">
    <location>
        <begin position="102"/>
        <end position="130"/>
    </location>
</feature>
<reference evidence="2" key="1">
    <citation type="journal article" date="2021" name="Proc. Natl. Acad. Sci. U.S.A.">
        <title>A Catalog of Tens of Thousands of Viruses from Human Metagenomes Reveals Hidden Associations with Chronic Diseases.</title>
        <authorList>
            <person name="Tisza M.J."/>
            <person name="Buck C.B."/>
        </authorList>
    </citation>
    <scope>NUCLEOTIDE SEQUENCE</scope>
    <source>
        <strain evidence="2">CtpVv1</strain>
    </source>
</reference>